<gene>
    <name evidence="2" type="ORF">L0668_03915</name>
</gene>
<dbReference type="RefSeq" id="WP_235310772.1">
    <property type="nucleotide sequence ID" value="NZ_JAKGAS010000002.1"/>
</dbReference>
<evidence type="ECO:0008006" key="4">
    <source>
        <dbReference type="Google" id="ProtNLM"/>
    </source>
</evidence>
<protein>
    <recommendedName>
        <fullName evidence="4">DUF2069 domain-containing protein</fullName>
    </recommendedName>
</protein>
<feature type="transmembrane region" description="Helical" evidence="1">
    <location>
        <begin position="65"/>
        <end position="84"/>
    </location>
</feature>
<accession>A0ABS9D2V4</accession>
<feature type="transmembrane region" description="Helical" evidence="1">
    <location>
        <begin position="90"/>
        <end position="114"/>
    </location>
</feature>
<sequence length="123" mass="14277">MKKISGKYGVDWLMATFALIGMLAVLQTFIIGKHFIIPTLLLVITIVLGNLAWYGFKQLKWAQYVNFWCISILTSHCFFALFWAKKYRELLGSLFEPVAIVVTILLFLLSWFYARNNQLFSKT</sequence>
<name>A0ABS9D2V4_9ALTE</name>
<keyword evidence="3" id="KW-1185">Reference proteome</keyword>
<evidence type="ECO:0000256" key="1">
    <source>
        <dbReference type="SAM" id="Phobius"/>
    </source>
</evidence>
<comment type="caution">
    <text evidence="2">The sequence shown here is derived from an EMBL/GenBank/DDBJ whole genome shotgun (WGS) entry which is preliminary data.</text>
</comment>
<dbReference type="Proteomes" id="UP001521137">
    <property type="component" value="Unassembled WGS sequence"/>
</dbReference>
<keyword evidence="1" id="KW-1133">Transmembrane helix</keyword>
<feature type="transmembrane region" description="Helical" evidence="1">
    <location>
        <begin position="12"/>
        <end position="30"/>
    </location>
</feature>
<evidence type="ECO:0000313" key="3">
    <source>
        <dbReference type="Proteomes" id="UP001521137"/>
    </source>
</evidence>
<keyword evidence="1" id="KW-0812">Transmembrane</keyword>
<proteinExistence type="predicted"/>
<dbReference type="EMBL" id="JAKGAS010000002">
    <property type="protein sequence ID" value="MCF2947240.1"/>
    <property type="molecule type" value="Genomic_DNA"/>
</dbReference>
<reference evidence="2 3" key="1">
    <citation type="submission" date="2022-01" db="EMBL/GenBank/DDBJ databases">
        <title>Paraglaciecola sp. G1-23.</title>
        <authorList>
            <person name="Jin M.S."/>
            <person name="Han D.M."/>
            <person name="Kim H.M."/>
            <person name="Jeon C.O."/>
        </authorList>
    </citation>
    <scope>NUCLEOTIDE SEQUENCE [LARGE SCALE GENOMIC DNA]</scope>
    <source>
        <strain evidence="2 3">G1-23</strain>
    </source>
</reference>
<organism evidence="2 3">
    <name type="scientific">Paraglaciecola algarum</name>
    <dbReference type="NCBI Taxonomy" id="3050085"/>
    <lineage>
        <taxon>Bacteria</taxon>
        <taxon>Pseudomonadati</taxon>
        <taxon>Pseudomonadota</taxon>
        <taxon>Gammaproteobacteria</taxon>
        <taxon>Alteromonadales</taxon>
        <taxon>Alteromonadaceae</taxon>
        <taxon>Paraglaciecola</taxon>
    </lineage>
</organism>
<keyword evidence="1" id="KW-0472">Membrane</keyword>
<evidence type="ECO:0000313" key="2">
    <source>
        <dbReference type="EMBL" id="MCF2947240.1"/>
    </source>
</evidence>
<feature type="transmembrane region" description="Helical" evidence="1">
    <location>
        <begin position="36"/>
        <end position="53"/>
    </location>
</feature>